<evidence type="ECO:0000256" key="3">
    <source>
        <dbReference type="SAM" id="MobiDB-lite"/>
    </source>
</evidence>
<protein>
    <recommendedName>
        <fullName evidence="4">DRBM domain-containing protein</fullName>
    </recommendedName>
</protein>
<dbReference type="InterPro" id="IPR051247">
    <property type="entry name" value="RLC_Component"/>
</dbReference>
<feature type="compositionally biased region" description="Basic and acidic residues" evidence="3">
    <location>
        <begin position="187"/>
        <end position="197"/>
    </location>
</feature>
<sequence length="343" mass="38456">MSKTYNTRQSAMQFMTHGVQDTQQQHGNQGSNLKQEQVIPEKSNQEQNKANPNLIDEKTEAGTEITSNGENSDRPPWKKLGVVKRISNKERRRRQNQSLRRLVTPKSALMVLNEMVYGAPLDFRVDCSPPTGYYASNNPSFCAEVTIDGCSYRGCGETKTSARSAAAEQAVRDIIIKKLNKFNSQEKSNEAKYGEEKMETEEEEPMPMIQLASYALHKLFSEWEGEGHRVPQIRPHNPSVSDTDVDLTSQTNGPLPPKPKKVKTLPENAAEMHPCMLLSYMRPMQEYRELGVQGDRPQNLIYTIGVEVDGATFIGQGPNKKEARKDAATSACNSLFGVKFQQT</sequence>
<dbReference type="GO" id="GO:0003725">
    <property type="term" value="F:double-stranded RNA binding"/>
    <property type="evidence" value="ECO:0007669"/>
    <property type="project" value="TreeGrafter"/>
</dbReference>
<evidence type="ECO:0000313" key="5">
    <source>
        <dbReference type="EMBL" id="CAH4028148.1"/>
    </source>
</evidence>
<dbReference type="SUPFAM" id="SSF54768">
    <property type="entry name" value="dsRNA-binding domain-like"/>
    <property type="match status" value="2"/>
</dbReference>
<dbReference type="GO" id="GO:0070920">
    <property type="term" value="P:regulation of regulatory ncRNA processing"/>
    <property type="evidence" value="ECO:0007669"/>
    <property type="project" value="TreeGrafter"/>
</dbReference>
<dbReference type="PANTHER" id="PTHR46205:SF5">
    <property type="entry name" value="BLANKS-RELATED"/>
    <property type="match status" value="1"/>
</dbReference>
<reference evidence="5" key="1">
    <citation type="submission" date="2022-05" db="EMBL/GenBank/DDBJ databases">
        <authorList>
            <person name="Okamura Y."/>
        </authorList>
    </citation>
    <scope>NUCLEOTIDE SEQUENCE</scope>
</reference>
<comment type="caution">
    <text evidence="5">The sequence shown here is derived from an EMBL/GenBank/DDBJ whole genome shotgun (WGS) entry which is preliminary data.</text>
</comment>
<dbReference type="Gene3D" id="3.30.160.20">
    <property type="match status" value="2"/>
</dbReference>
<dbReference type="AlphaFoldDB" id="A0A9P0XB28"/>
<dbReference type="GO" id="GO:0005737">
    <property type="term" value="C:cytoplasm"/>
    <property type="evidence" value="ECO:0007669"/>
    <property type="project" value="TreeGrafter"/>
</dbReference>
<evidence type="ECO:0000256" key="2">
    <source>
        <dbReference type="PROSITE-ProRule" id="PRU00266"/>
    </source>
</evidence>
<dbReference type="GO" id="GO:0035197">
    <property type="term" value="F:siRNA binding"/>
    <property type="evidence" value="ECO:0007669"/>
    <property type="project" value="TreeGrafter"/>
</dbReference>
<dbReference type="PANTHER" id="PTHR46205">
    <property type="entry name" value="LOQUACIOUS, ISOFORM B"/>
    <property type="match status" value="1"/>
</dbReference>
<dbReference type="GO" id="GO:0030422">
    <property type="term" value="P:siRNA processing"/>
    <property type="evidence" value="ECO:0007669"/>
    <property type="project" value="TreeGrafter"/>
</dbReference>
<evidence type="ECO:0000256" key="1">
    <source>
        <dbReference type="ARBA" id="ARBA00022884"/>
    </source>
</evidence>
<dbReference type="InterPro" id="IPR014720">
    <property type="entry name" value="dsRBD_dom"/>
</dbReference>
<accession>A0A9P0XB28</accession>
<feature type="compositionally biased region" description="Polar residues" evidence="3">
    <location>
        <begin position="238"/>
        <end position="253"/>
    </location>
</feature>
<dbReference type="GO" id="GO:0070578">
    <property type="term" value="C:RISC-loading complex"/>
    <property type="evidence" value="ECO:0007669"/>
    <property type="project" value="TreeGrafter"/>
</dbReference>
<organism evidence="5 6">
    <name type="scientific">Pieris brassicae</name>
    <name type="common">White butterfly</name>
    <name type="synonym">Large white butterfly</name>
    <dbReference type="NCBI Taxonomy" id="7116"/>
    <lineage>
        <taxon>Eukaryota</taxon>
        <taxon>Metazoa</taxon>
        <taxon>Ecdysozoa</taxon>
        <taxon>Arthropoda</taxon>
        <taxon>Hexapoda</taxon>
        <taxon>Insecta</taxon>
        <taxon>Pterygota</taxon>
        <taxon>Neoptera</taxon>
        <taxon>Endopterygota</taxon>
        <taxon>Lepidoptera</taxon>
        <taxon>Glossata</taxon>
        <taxon>Ditrysia</taxon>
        <taxon>Papilionoidea</taxon>
        <taxon>Pieridae</taxon>
        <taxon>Pierinae</taxon>
        <taxon>Pieris</taxon>
    </lineage>
</organism>
<dbReference type="Proteomes" id="UP001152562">
    <property type="component" value="Unassembled WGS sequence"/>
</dbReference>
<keyword evidence="6" id="KW-1185">Reference proteome</keyword>
<keyword evidence="1 2" id="KW-0694">RNA-binding</keyword>
<dbReference type="PROSITE" id="PS50137">
    <property type="entry name" value="DS_RBD"/>
    <property type="match status" value="2"/>
</dbReference>
<dbReference type="Pfam" id="PF00035">
    <property type="entry name" value="dsrm"/>
    <property type="match status" value="1"/>
</dbReference>
<dbReference type="EMBL" id="CALOZG010000005">
    <property type="protein sequence ID" value="CAH4028148.1"/>
    <property type="molecule type" value="Genomic_DNA"/>
</dbReference>
<name>A0A9P0XB28_PIEBR</name>
<evidence type="ECO:0000313" key="6">
    <source>
        <dbReference type="Proteomes" id="UP001152562"/>
    </source>
</evidence>
<dbReference type="GO" id="GO:0005634">
    <property type="term" value="C:nucleus"/>
    <property type="evidence" value="ECO:0007669"/>
    <property type="project" value="TreeGrafter"/>
</dbReference>
<feature type="region of interest" description="Disordered" evidence="3">
    <location>
        <begin position="185"/>
        <end position="204"/>
    </location>
</feature>
<feature type="region of interest" description="Disordered" evidence="3">
    <location>
        <begin position="19"/>
        <end position="79"/>
    </location>
</feature>
<feature type="domain" description="DRBM" evidence="4">
    <location>
        <begin position="104"/>
        <end position="176"/>
    </location>
</feature>
<feature type="compositionally biased region" description="Polar residues" evidence="3">
    <location>
        <begin position="19"/>
        <end position="35"/>
    </location>
</feature>
<feature type="domain" description="DRBM" evidence="4">
    <location>
        <begin position="302"/>
        <end position="337"/>
    </location>
</feature>
<dbReference type="GO" id="GO:0016442">
    <property type="term" value="C:RISC complex"/>
    <property type="evidence" value="ECO:0007669"/>
    <property type="project" value="TreeGrafter"/>
</dbReference>
<gene>
    <name evidence="5" type="ORF">PIBRA_LOCUS5098</name>
</gene>
<dbReference type="SMART" id="SM00358">
    <property type="entry name" value="DSRM"/>
    <property type="match status" value="2"/>
</dbReference>
<evidence type="ECO:0000259" key="4">
    <source>
        <dbReference type="PROSITE" id="PS50137"/>
    </source>
</evidence>
<proteinExistence type="predicted"/>
<feature type="region of interest" description="Disordered" evidence="3">
    <location>
        <begin position="227"/>
        <end position="262"/>
    </location>
</feature>